<organism evidence="2 3">
    <name type="scientific">Lithospermum erythrorhizon</name>
    <name type="common">Purple gromwell</name>
    <name type="synonym">Lithospermum officinale var. erythrorhizon</name>
    <dbReference type="NCBI Taxonomy" id="34254"/>
    <lineage>
        <taxon>Eukaryota</taxon>
        <taxon>Viridiplantae</taxon>
        <taxon>Streptophyta</taxon>
        <taxon>Embryophyta</taxon>
        <taxon>Tracheophyta</taxon>
        <taxon>Spermatophyta</taxon>
        <taxon>Magnoliopsida</taxon>
        <taxon>eudicotyledons</taxon>
        <taxon>Gunneridae</taxon>
        <taxon>Pentapetalae</taxon>
        <taxon>asterids</taxon>
        <taxon>lamiids</taxon>
        <taxon>Boraginales</taxon>
        <taxon>Boraginaceae</taxon>
        <taxon>Boraginoideae</taxon>
        <taxon>Lithospermeae</taxon>
        <taxon>Lithospermum</taxon>
    </lineage>
</organism>
<dbReference type="InterPro" id="IPR011989">
    <property type="entry name" value="ARM-like"/>
</dbReference>
<evidence type="ECO:0000256" key="1">
    <source>
        <dbReference type="ARBA" id="ARBA00022737"/>
    </source>
</evidence>
<dbReference type="InterPro" id="IPR016024">
    <property type="entry name" value="ARM-type_fold"/>
</dbReference>
<keyword evidence="2" id="KW-0436">Ligase</keyword>
<dbReference type="Proteomes" id="UP001454036">
    <property type="component" value="Unassembled WGS sequence"/>
</dbReference>
<dbReference type="SUPFAM" id="SSF48371">
    <property type="entry name" value="ARM repeat"/>
    <property type="match status" value="3"/>
</dbReference>
<accession>A0AAV3QXA6</accession>
<name>A0AAV3QXA6_LITER</name>
<evidence type="ECO:0000313" key="3">
    <source>
        <dbReference type="Proteomes" id="UP001454036"/>
    </source>
</evidence>
<dbReference type="InterPro" id="IPR052608">
    <property type="entry name" value="U-box_domain_protein"/>
</dbReference>
<dbReference type="GO" id="GO:0016874">
    <property type="term" value="F:ligase activity"/>
    <property type="evidence" value="ECO:0007669"/>
    <property type="project" value="UniProtKB-KW"/>
</dbReference>
<dbReference type="PANTHER" id="PTHR45958">
    <property type="entry name" value="RING-TYPE E3 UBIQUITIN TRANSFERASE"/>
    <property type="match status" value="1"/>
</dbReference>
<dbReference type="AlphaFoldDB" id="A0AAV3QXA6"/>
<dbReference type="InterPro" id="IPR000225">
    <property type="entry name" value="Armadillo"/>
</dbReference>
<dbReference type="SMART" id="SM00185">
    <property type="entry name" value="ARM"/>
    <property type="match status" value="7"/>
</dbReference>
<sequence length="854" mass="94984">MNLKDINMSMEMEEKNFSSPVSVSLSDQESSRSESVTELAIFIERLNHILVEIMENKKLMETPSVKKAIDSLETDIHCAREFMKRNPRIALLSPSKTVENVIENLGRSLGLVLFACRDLPVNKRENIEALRKEMMNIKYSLSSGVESEFISDIDTEEEEEEEEIIEEIVNVVEEIVEVEEDETTWDLEDVVVRLRNGHDDELKLALSRFNELINYGSITLEMIDEENVVQVLFDRLSRKAAPQNRVAIIRILRFISSMNDENAENMGESRYLSVLVKSMMREAEEQREAVGLLSKLSDFPSVISRIGRIQGSIVMLVSILNGDNQENAATNAGKILKALSSNTQHALNMAEAGYFKPLVHYLKEGSDMSKILMATAICRMELTDHCRISLGKDEVIEPLVKMFDKGNFEAKLSALNALQSLSYSAENIPYMIESGIVVALLQLLFSVTSVLMTLREPASTILANIARFGSILVKHNVAQQMLSLLNVSTPAIQCNLLDALNSIVSHPRASKVKRKMKACGALQLLFPFLAETKNIRIRTGALGLMYTLSKDMQEELTEHLNEENINRIVSMISLEPLESEKKVAASAIGILGNLPLYHKKLTDVLVNAKILPVLVSILSSTYLSSATHSTVDLAERTTGLMIRFTVSSDVKLQLLSAEQGVIPVLVKLLTSGSSITTKCNAATCLAQLSQNSYSLGKSRKPKWFCAFPSTDAYCKIHHTYCSVKSTLCLIKAGAISPLVQILQSDDREGDEAILSCLATLLDDNCWEDGSNYLAEMSGVEAIIKVIAKTNSKSQEKSLSMLQKILRIDAHRVKYGESVQGVLIDLTQYGEQKVKSEAARLLAHLEVLQEQSSYF</sequence>
<proteinExistence type="predicted"/>
<keyword evidence="3" id="KW-1185">Reference proteome</keyword>
<dbReference type="Pfam" id="PF00514">
    <property type="entry name" value="Arm"/>
    <property type="match status" value="1"/>
</dbReference>
<dbReference type="Gene3D" id="1.25.10.10">
    <property type="entry name" value="Leucine-rich Repeat Variant"/>
    <property type="match status" value="3"/>
</dbReference>
<keyword evidence="1" id="KW-0677">Repeat</keyword>
<dbReference type="EMBL" id="BAABME010006171">
    <property type="protein sequence ID" value="GAA0167653.1"/>
    <property type="molecule type" value="Genomic_DNA"/>
</dbReference>
<dbReference type="PANTHER" id="PTHR45958:SF12">
    <property type="entry name" value="OS01G0948500 PROTEIN"/>
    <property type="match status" value="1"/>
</dbReference>
<comment type="caution">
    <text evidence="2">The sequence shown here is derived from an EMBL/GenBank/DDBJ whole genome shotgun (WGS) entry which is preliminary data.</text>
</comment>
<protein>
    <submittedName>
        <fullName evidence="2">Ubiquitin-protein ligase</fullName>
    </submittedName>
</protein>
<gene>
    <name evidence="2" type="ORF">LIER_22536</name>
</gene>
<evidence type="ECO:0000313" key="2">
    <source>
        <dbReference type="EMBL" id="GAA0167653.1"/>
    </source>
</evidence>
<reference evidence="2 3" key="1">
    <citation type="submission" date="2024-01" db="EMBL/GenBank/DDBJ databases">
        <title>The complete chloroplast genome sequence of Lithospermum erythrorhizon: insights into the phylogenetic relationship among Boraginaceae species and the maternal lineages of purple gromwells.</title>
        <authorList>
            <person name="Okada T."/>
            <person name="Watanabe K."/>
        </authorList>
    </citation>
    <scope>NUCLEOTIDE SEQUENCE [LARGE SCALE GENOMIC DNA]</scope>
</reference>